<evidence type="ECO:0000256" key="6">
    <source>
        <dbReference type="ARBA" id="ARBA00023136"/>
    </source>
</evidence>
<dbReference type="EMBL" id="JAMQOL010000075">
    <property type="protein sequence ID" value="MCM4084311.1"/>
    <property type="molecule type" value="Genomic_DNA"/>
</dbReference>
<reference evidence="9 10" key="1">
    <citation type="submission" date="2022-06" db="EMBL/GenBank/DDBJ databases">
        <title>Actinoplanes abujensis sp. nov., isolated from Nigerian arid soil.</title>
        <authorList>
            <person name="Ding P."/>
        </authorList>
    </citation>
    <scope>NUCLEOTIDE SEQUENCE [LARGE SCALE GENOMIC DNA]</scope>
    <source>
        <strain evidence="10">TRM88002</strain>
    </source>
</reference>
<keyword evidence="2" id="KW-0813">Transport</keyword>
<feature type="transmembrane region" description="Helical" evidence="7">
    <location>
        <begin position="213"/>
        <end position="236"/>
    </location>
</feature>
<evidence type="ECO:0000256" key="4">
    <source>
        <dbReference type="ARBA" id="ARBA00022692"/>
    </source>
</evidence>
<dbReference type="Gene3D" id="1.20.1250.20">
    <property type="entry name" value="MFS general substrate transporter like domains"/>
    <property type="match status" value="1"/>
</dbReference>
<feature type="transmembrane region" description="Helical" evidence="7">
    <location>
        <begin position="152"/>
        <end position="174"/>
    </location>
</feature>
<dbReference type="InterPro" id="IPR020846">
    <property type="entry name" value="MFS_dom"/>
</dbReference>
<dbReference type="PROSITE" id="PS50850">
    <property type="entry name" value="MFS"/>
    <property type="match status" value="1"/>
</dbReference>
<evidence type="ECO:0000256" key="1">
    <source>
        <dbReference type="ARBA" id="ARBA00004651"/>
    </source>
</evidence>
<dbReference type="RefSeq" id="WP_251804063.1">
    <property type="nucleotide sequence ID" value="NZ_JAMQOL010000075.1"/>
</dbReference>
<keyword evidence="4 7" id="KW-0812">Transmembrane</keyword>
<evidence type="ECO:0000313" key="9">
    <source>
        <dbReference type="EMBL" id="MCM4084311.1"/>
    </source>
</evidence>
<dbReference type="Proteomes" id="UP001523216">
    <property type="component" value="Unassembled WGS sequence"/>
</dbReference>
<dbReference type="InterPro" id="IPR005829">
    <property type="entry name" value="Sugar_transporter_CS"/>
</dbReference>
<protein>
    <submittedName>
        <fullName evidence="9">DHA2 family efflux MFS transporter permease subunit</fullName>
    </submittedName>
</protein>
<dbReference type="SUPFAM" id="SSF103473">
    <property type="entry name" value="MFS general substrate transporter"/>
    <property type="match status" value="2"/>
</dbReference>
<feature type="transmembrane region" description="Helical" evidence="7">
    <location>
        <begin position="345"/>
        <end position="366"/>
    </location>
</feature>
<evidence type="ECO:0000256" key="2">
    <source>
        <dbReference type="ARBA" id="ARBA00022448"/>
    </source>
</evidence>
<feature type="transmembrane region" description="Helical" evidence="7">
    <location>
        <begin position="186"/>
        <end position="207"/>
    </location>
</feature>
<evidence type="ECO:0000256" key="7">
    <source>
        <dbReference type="SAM" id="Phobius"/>
    </source>
</evidence>
<dbReference type="Pfam" id="PF07690">
    <property type="entry name" value="MFS_1"/>
    <property type="match status" value="1"/>
</dbReference>
<dbReference type="InterPro" id="IPR004638">
    <property type="entry name" value="EmrB-like"/>
</dbReference>
<evidence type="ECO:0000256" key="3">
    <source>
        <dbReference type="ARBA" id="ARBA00022475"/>
    </source>
</evidence>
<feature type="transmembrane region" description="Helical" evidence="7">
    <location>
        <begin position="65"/>
        <end position="84"/>
    </location>
</feature>
<keyword evidence="10" id="KW-1185">Reference proteome</keyword>
<keyword evidence="3" id="KW-1003">Cell membrane</keyword>
<gene>
    <name evidence="9" type="ORF">LXN57_42940</name>
</gene>
<evidence type="ECO:0000256" key="5">
    <source>
        <dbReference type="ARBA" id="ARBA00022989"/>
    </source>
</evidence>
<dbReference type="PANTHER" id="PTHR42718">
    <property type="entry name" value="MAJOR FACILITATOR SUPERFAMILY MULTIDRUG TRANSPORTER MFSC"/>
    <property type="match status" value="1"/>
</dbReference>
<dbReference type="PRINTS" id="PR01036">
    <property type="entry name" value="TCRTETB"/>
</dbReference>
<feature type="domain" description="Major facilitator superfamily (MFS) profile" evidence="8">
    <location>
        <begin position="1"/>
        <end position="453"/>
    </location>
</feature>
<proteinExistence type="predicted"/>
<feature type="transmembrane region" description="Helical" evidence="7">
    <location>
        <begin position="90"/>
        <end position="116"/>
    </location>
</feature>
<dbReference type="PROSITE" id="PS00216">
    <property type="entry name" value="SUGAR_TRANSPORT_1"/>
    <property type="match status" value="1"/>
</dbReference>
<feature type="transmembrane region" description="Helical" evidence="7">
    <location>
        <begin position="123"/>
        <end position="146"/>
    </location>
</feature>
<feature type="transmembrane region" description="Helical" evidence="7">
    <location>
        <begin position="35"/>
        <end position="53"/>
    </location>
</feature>
<keyword evidence="6 7" id="KW-0472">Membrane</keyword>
<sequence>MVLAVAQFMVLLDVTIVNIALPGIETLGFSSTTDLQWVVSAYALVFGGFLLLGGRLADLVGRRRIFLAGLLLFGLASLLAGLASTPEQLIALRAVQALGGALLSPAAFGMVTLLFAHGRQRAVALSIWGALAGLGGTFGAILGGIVVDQWSWRWIFLVNVPIAAMVTALAMLLLPESKAPSSGKRTFDVAGALLSTAGLLAVVLGVIRSDASGWLSAEVVGLLTGGVVLLALFAWVERRSAGPLVPLSLFRTRTMSGSTIALTLNGAAFLILFFLASIFFQQVRHYSALEAGLRLLPMGVTGIIGAVAAARLVNRFGTRPVQIGTSALAAAGLVLLSRADSDSSYALTVMPGLALFGVGVVGTLTVGQISAVADVLPELAATASGVINTGRQVGGAVGVAVVTTVSSGHVTALLADGVTTTEALVGGFQRGLLVAAAFAVGSAIASALTPQVHVDPVASDTPLVPSSA</sequence>
<comment type="subcellular location">
    <subcellularLocation>
        <location evidence="1">Cell membrane</location>
        <topology evidence="1">Multi-pass membrane protein</topology>
    </subcellularLocation>
</comment>
<dbReference type="PANTHER" id="PTHR42718:SF46">
    <property type="entry name" value="BLR6921 PROTEIN"/>
    <property type="match status" value="1"/>
</dbReference>
<organism evidence="9 10">
    <name type="scientific">Paractinoplanes hotanensis</name>
    <dbReference type="NCBI Taxonomy" id="2906497"/>
    <lineage>
        <taxon>Bacteria</taxon>
        <taxon>Bacillati</taxon>
        <taxon>Actinomycetota</taxon>
        <taxon>Actinomycetes</taxon>
        <taxon>Micromonosporales</taxon>
        <taxon>Micromonosporaceae</taxon>
        <taxon>Paractinoplanes</taxon>
    </lineage>
</organism>
<feature type="transmembrane region" description="Helical" evidence="7">
    <location>
        <begin position="292"/>
        <end position="313"/>
    </location>
</feature>
<dbReference type="Gene3D" id="1.20.1720.10">
    <property type="entry name" value="Multidrug resistance protein D"/>
    <property type="match status" value="1"/>
</dbReference>
<dbReference type="InterPro" id="IPR011701">
    <property type="entry name" value="MFS"/>
</dbReference>
<name>A0ABT0YE27_9ACTN</name>
<evidence type="ECO:0000259" key="8">
    <source>
        <dbReference type="PROSITE" id="PS50850"/>
    </source>
</evidence>
<dbReference type="NCBIfam" id="TIGR00711">
    <property type="entry name" value="efflux_EmrB"/>
    <property type="match status" value="1"/>
</dbReference>
<accession>A0ABT0YE27</accession>
<feature type="transmembrane region" description="Helical" evidence="7">
    <location>
        <begin position="257"/>
        <end position="280"/>
    </location>
</feature>
<dbReference type="CDD" id="cd17321">
    <property type="entry name" value="MFS_MMR_MDR_like"/>
    <property type="match status" value="1"/>
</dbReference>
<dbReference type="InterPro" id="IPR036259">
    <property type="entry name" value="MFS_trans_sf"/>
</dbReference>
<comment type="caution">
    <text evidence="9">The sequence shown here is derived from an EMBL/GenBank/DDBJ whole genome shotgun (WGS) entry which is preliminary data.</text>
</comment>
<evidence type="ECO:0000313" key="10">
    <source>
        <dbReference type="Proteomes" id="UP001523216"/>
    </source>
</evidence>
<keyword evidence="5 7" id="KW-1133">Transmembrane helix</keyword>